<evidence type="ECO:0000313" key="1">
    <source>
        <dbReference type="EMBL" id="KAF2020824.1"/>
    </source>
</evidence>
<evidence type="ECO:0000313" key="2">
    <source>
        <dbReference type="Proteomes" id="UP000799778"/>
    </source>
</evidence>
<sequence length="157" mass="17700">MKFLRSIGHWLRRLAPCAVTGASALPEYSFNPFSYVAQHLHAHTPTYRHTYPSTKNATLPYHTCGVRSTAFGLCLATASTHKDDLELPPLLHTTFARIAAGPGSHQLHNIGNDFLQLANVTRPQSCPCPPRKTLTFLFFQRPAARPRRRLTRLLDWK</sequence>
<gene>
    <name evidence="1" type="ORF">BU24DRAFT_9082</name>
</gene>
<dbReference type="GeneID" id="54292182"/>
<reference evidence="1" key="1">
    <citation type="journal article" date="2020" name="Stud. Mycol.">
        <title>101 Dothideomycetes genomes: a test case for predicting lifestyles and emergence of pathogens.</title>
        <authorList>
            <person name="Haridas S."/>
            <person name="Albert R."/>
            <person name="Binder M."/>
            <person name="Bloem J."/>
            <person name="Labutti K."/>
            <person name="Salamov A."/>
            <person name="Andreopoulos B."/>
            <person name="Baker S."/>
            <person name="Barry K."/>
            <person name="Bills G."/>
            <person name="Bluhm B."/>
            <person name="Cannon C."/>
            <person name="Castanera R."/>
            <person name="Culley D."/>
            <person name="Daum C."/>
            <person name="Ezra D."/>
            <person name="Gonzalez J."/>
            <person name="Henrissat B."/>
            <person name="Kuo A."/>
            <person name="Liang C."/>
            <person name="Lipzen A."/>
            <person name="Lutzoni F."/>
            <person name="Magnuson J."/>
            <person name="Mondo S."/>
            <person name="Nolan M."/>
            <person name="Ohm R."/>
            <person name="Pangilinan J."/>
            <person name="Park H.-J."/>
            <person name="Ramirez L."/>
            <person name="Alfaro M."/>
            <person name="Sun H."/>
            <person name="Tritt A."/>
            <person name="Yoshinaga Y."/>
            <person name="Zwiers L.-H."/>
            <person name="Turgeon B."/>
            <person name="Goodwin S."/>
            <person name="Spatafora J."/>
            <person name="Crous P."/>
            <person name="Grigoriev I."/>
        </authorList>
    </citation>
    <scope>NUCLEOTIDE SEQUENCE</scope>
    <source>
        <strain evidence="1">CBS 175.79</strain>
    </source>
</reference>
<dbReference type="EMBL" id="ML978066">
    <property type="protein sequence ID" value="KAF2020824.1"/>
    <property type="molecule type" value="Genomic_DNA"/>
</dbReference>
<proteinExistence type="predicted"/>
<protein>
    <submittedName>
        <fullName evidence="1">Uncharacterized protein</fullName>
    </submittedName>
</protein>
<organism evidence="1 2">
    <name type="scientific">Aaosphaeria arxii CBS 175.79</name>
    <dbReference type="NCBI Taxonomy" id="1450172"/>
    <lineage>
        <taxon>Eukaryota</taxon>
        <taxon>Fungi</taxon>
        <taxon>Dikarya</taxon>
        <taxon>Ascomycota</taxon>
        <taxon>Pezizomycotina</taxon>
        <taxon>Dothideomycetes</taxon>
        <taxon>Pleosporomycetidae</taxon>
        <taxon>Pleosporales</taxon>
        <taxon>Pleosporales incertae sedis</taxon>
        <taxon>Aaosphaeria</taxon>
    </lineage>
</organism>
<accession>A0A6A5Y8D8</accession>
<dbReference type="Proteomes" id="UP000799778">
    <property type="component" value="Unassembled WGS sequence"/>
</dbReference>
<dbReference type="AlphaFoldDB" id="A0A6A5Y8D8"/>
<keyword evidence="2" id="KW-1185">Reference proteome</keyword>
<dbReference type="RefSeq" id="XP_033389163.1">
    <property type="nucleotide sequence ID" value="XM_033534785.1"/>
</dbReference>
<name>A0A6A5Y8D8_9PLEO</name>